<sequence>MVDKKILYSFCVRKWEELEQKDGEYNPERHDPIVLKAAGRKFGITPEEAGIIYDQELAVLTENAITGKSNYVLTPRLKAILDRERKERFS</sequence>
<dbReference type="EMBL" id="JAMBOL010000022">
    <property type="protein sequence ID" value="MCM3715856.1"/>
    <property type="molecule type" value="Genomic_DNA"/>
</dbReference>
<dbReference type="Proteomes" id="UP001139179">
    <property type="component" value="Unassembled WGS sequence"/>
</dbReference>
<comment type="caution">
    <text evidence="1">The sequence shown here is derived from an EMBL/GenBank/DDBJ whole genome shotgun (WGS) entry which is preliminary data.</text>
</comment>
<keyword evidence="2" id="KW-1185">Reference proteome</keyword>
<proteinExistence type="predicted"/>
<accession>A0A9X2DRM1</accession>
<protein>
    <submittedName>
        <fullName evidence="1">Uncharacterized protein</fullName>
    </submittedName>
</protein>
<reference evidence="1" key="1">
    <citation type="submission" date="2022-05" db="EMBL/GenBank/DDBJ databases">
        <title>Comparative Genomics of Spacecraft Associated Microbes.</title>
        <authorList>
            <person name="Tran M.T."/>
            <person name="Wright A."/>
            <person name="Seuylemezian A."/>
            <person name="Eisen J."/>
            <person name="Coil D."/>
        </authorList>
    </citation>
    <scope>NUCLEOTIDE SEQUENCE</scope>
    <source>
        <strain evidence="1">214.1.1</strain>
    </source>
</reference>
<dbReference type="AlphaFoldDB" id="A0A9X2DRM1"/>
<name>A0A9X2DRM1_9BACI</name>
<gene>
    <name evidence="1" type="ORF">M3202_17505</name>
</gene>
<evidence type="ECO:0000313" key="1">
    <source>
        <dbReference type="EMBL" id="MCM3715856.1"/>
    </source>
</evidence>
<dbReference type="RefSeq" id="WP_251224554.1">
    <property type="nucleotide sequence ID" value="NZ_JAMBOL010000022.1"/>
</dbReference>
<organism evidence="1 2">
    <name type="scientific">Halalkalibacter oceani</name>
    <dbReference type="NCBI Taxonomy" id="1653776"/>
    <lineage>
        <taxon>Bacteria</taxon>
        <taxon>Bacillati</taxon>
        <taxon>Bacillota</taxon>
        <taxon>Bacilli</taxon>
        <taxon>Bacillales</taxon>
        <taxon>Bacillaceae</taxon>
        <taxon>Halalkalibacter</taxon>
    </lineage>
</organism>
<evidence type="ECO:0000313" key="2">
    <source>
        <dbReference type="Proteomes" id="UP001139179"/>
    </source>
</evidence>